<dbReference type="RefSeq" id="WP_087554304.1">
    <property type="nucleotide sequence ID" value="NZ_CP033133.1"/>
</dbReference>
<organism evidence="1 2">
    <name type="scientific">Acinetobacter wuhouensis</name>
    <dbReference type="NCBI Taxonomy" id="1879050"/>
    <lineage>
        <taxon>Bacteria</taxon>
        <taxon>Pseudomonadati</taxon>
        <taxon>Pseudomonadota</taxon>
        <taxon>Gammaproteobacteria</taxon>
        <taxon>Moraxellales</taxon>
        <taxon>Moraxellaceae</taxon>
        <taxon>Acinetobacter</taxon>
    </lineage>
</organism>
<gene>
    <name evidence="1" type="ORF">CDG68_15200</name>
</gene>
<dbReference type="AlphaFoldDB" id="A0A3G2T4K5"/>
<protein>
    <submittedName>
        <fullName evidence="1">Uncharacterized protein</fullName>
    </submittedName>
</protein>
<reference evidence="1 2" key="1">
    <citation type="submission" date="2018-10" db="EMBL/GenBank/DDBJ databases">
        <title>The complete genome of Acinetobacter wuhouensis strain WCHAW010062.</title>
        <authorList>
            <person name="Hu Y."/>
            <person name="Long H."/>
            <person name="Feng Y."/>
            <person name="Zong Z."/>
        </authorList>
    </citation>
    <scope>NUCLEOTIDE SEQUENCE [LARGE SCALE GENOMIC DNA]</scope>
    <source>
        <strain evidence="1 2">WCHAW010062</strain>
    </source>
</reference>
<dbReference type="EMBL" id="CP033133">
    <property type="protein sequence ID" value="AYO54915.1"/>
    <property type="molecule type" value="Genomic_DNA"/>
</dbReference>
<evidence type="ECO:0000313" key="2">
    <source>
        <dbReference type="Proteomes" id="UP000279962"/>
    </source>
</evidence>
<accession>A0A3G2T4K5</accession>
<proteinExistence type="predicted"/>
<evidence type="ECO:0000313" key="1">
    <source>
        <dbReference type="EMBL" id="AYO54915.1"/>
    </source>
</evidence>
<name>A0A3G2T4K5_9GAMM</name>
<dbReference type="Proteomes" id="UP000279962">
    <property type="component" value="Chromosome"/>
</dbReference>
<sequence length="100" mass="11154">MFQVEGTLPVALKALDGQTEISSKKIVMRQMTAIEYMQSQSGIEGQYIAIADLAAMTKLVGEDGKEHEITYDMLGHSSKSNLEYLNKKLKELEAKEEAEE</sequence>